<protein>
    <submittedName>
        <fullName evidence="3">Transcription factor hy5</fullName>
    </submittedName>
</protein>
<evidence type="ECO:0000313" key="4">
    <source>
        <dbReference type="Proteomes" id="UP000011115"/>
    </source>
</evidence>
<dbReference type="eggNOG" id="ENOG502QQUV">
    <property type="taxonomic scope" value="Eukaryota"/>
</dbReference>
<dbReference type="EnsemblPlants" id="PGSC0003DMT400093174">
    <property type="protein sequence ID" value="PGSC0003DMT400093174"/>
    <property type="gene ID" value="PGSC0003DMG400042745"/>
</dbReference>
<feature type="transmembrane region" description="Helical" evidence="2">
    <location>
        <begin position="48"/>
        <end position="66"/>
    </location>
</feature>
<accession>M1DRD9</accession>
<evidence type="ECO:0000313" key="3">
    <source>
        <dbReference type="EnsemblPlants" id="PGSC0003DMT400093174"/>
    </source>
</evidence>
<dbReference type="PANTHER" id="PTHR37616">
    <property type="entry name" value="BZIP TRANSCRIPTION FACTOR 60-LIKE"/>
    <property type="match status" value="1"/>
</dbReference>
<dbReference type="PANTHER" id="PTHR37616:SF3">
    <property type="entry name" value="BZIP DOMAIN-CONTAINING PROTEIN"/>
    <property type="match status" value="1"/>
</dbReference>
<dbReference type="InParanoid" id="M1DRD9"/>
<dbReference type="Gramene" id="PGSC0003DMT400093174">
    <property type="protein sequence ID" value="PGSC0003DMT400093174"/>
    <property type="gene ID" value="PGSC0003DMG400042745"/>
</dbReference>
<dbReference type="STRING" id="4113.M1DRD9"/>
<name>M1DRD9_SOLTU</name>
<keyword evidence="2" id="KW-1133">Transmembrane helix</keyword>
<evidence type="ECO:0000256" key="2">
    <source>
        <dbReference type="SAM" id="Phobius"/>
    </source>
</evidence>
<organism evidence="3 4">
    <name type="scientific">Solanum tuberosum</name>
    <name type="common">Potato</name>
    <dbReference type="NCBI Taxonomy" id="4113"/>
    <lineage>
        <taxon>Eukaryota</taxon>
        <taxon>Viridiplantae</taxon>
        <taxon>Streptophyta</taxon>
        <taxon>Embryophyta</taxon>
        <taxon>Tracheophyta</taxon>
        <taxon>Spermatophyta</taxon>
        <taxon>Magnoliopsida</taxon>
        <taxon>eudicotyledons</taxon>
        <taxon>Gunneridae</taxon>
        <taxon>Pentapetalae</taxon>
        <taxon>asterids</taxon>
        <taxon>lamiids</taxon>
        <taxon>Solanales</taxon>
        <taxon>Solanaceae</taxon>
        <taxon>Solanoideae</taxon>
        <taxon>Solaneae</taxon>
        <taxon>Solanum</taxon>
    </lineage>
</organism>
<reference evidence="3" key="2">
    <citation type="submission" date="2015-06" db="UniProtKB">
        <authorList>
            <consortium name="EnsemblPlants"/>
        </authorList>
    </citation>
    <scope>IDENTIFICATION</scope>
    <source>
        <strain evidence="3">DM1-3 516 R44</strain>
    </source>
</reference>
<keyword evidence="4" id="KW-1185">Reference proteome</keyword>
<keyword evidence="2" id="KW-0812">Transmembrane</keyword>
<dbReference type="Proteomes" id="UP000011115">
    <property type="component" value="Unassembled WGS sequence"/>
</dbReference>
<evidence type="ECO:0000256" key="1">
    <source>
        <dbReference type="SAM" id="MobiDB-lite"/>
    </source>
</evidence>
<dbReference type="HOGENOM" id="CLU_765937_0_0_1"/>
<reference evidence="4" key="1">
    <citation type="journal article" date="2011" name="Nature">
        <title>Genome sequence and analysis of the tuber crop potato.</title>
        <authorList>
            <consortium name="The Potato Genome Sequencing Consortium"/>
        </authorList>
    </citation>
    <scope>NUCLEOTIDE SEQUENCE [LARGE SCALE GENOMIC DNA]</scope>
    <source>
        <strain evidence="4">cv. DM1-3 516 R44</strain>
    </source>
</reference>
<keyword evidence="2" id="KW-0472">Membrane</keyword>
<feature type="region of interest" description="Disordered" evidence="1">
    <location>
        <begin position="338"/>
        <end position="362"/>
    </location>
</feature>
<dbReference type="AlphaFoldDB" id="M1DRD9"/>
<dbReference type="PaxDb" id="4113-PGSC0003DMT400093174"/>
<proteinExistence type="predicted"/>
<sequence>MAEHATLKTQLGVPLVTIPKLKSQALAPAPKSSKNVEKKKSEVKTKKVASVSFLGVFFFILLFSGLDPLLKVRYGGVREPFMSGESFVSGFNEKHHGRVLTIDGHVSGTGYFGKYGGKDDSLHCGHGGQGESNQQNSNKVVDEFVHVGNGSDPLAASLYVPRNDKLVEIDGSLIIKSVLASEKAIASYGSADKKNREPGLTVPRDLSPSIPGIHPRLYRSTAVGERVLGSEEKKNVKATMEQWYLEGVVENLRIVFEFRRIGAGKRKRKKSDKEQFRQWEIYTRVFGERTQEEKRGERATFVVPEGLACGFRQGLIPKEVSESKENLRIVVEFRRIGAGKRKRKGSDKELVAGPRRRPVPQI</sequence>